<evidence type="ECO:0000313" key="4">
    <source>
        <dbReference type="Proteomes" id="UP000585507"/>
    </source>
</evidence>
<sequence>MLDFLELEETVGKFWHRLVGSTTSMPRYPEYAVSFDQLKPILACCFRGFGGEVTVQVSPAHARTSTHRLRLRQLIGVGEEKVTQASRDLATVLLPPVVDLFPDRSLNRDLYIWLVAAMAAMTRRECSGSDRLVLDLQRIEAGQMMVKTVLATFPGLRPVYRRLCAATLEGRRRGALPAVEQLVESRIVSHLRRGAGLPDDMPPAILSRSAPPGYQPMMGVPLWPEFRSRAEVKSNGEDIASERVDGDATQGNARYKATRQHENERRSERSPFILNRFEKILAMAEMVNVDRPTDDGEDNDRTAADDLDDVTLGRRKERPSSKFRFDLDLPPEMVDPAGVTAEISYPEWDYRKGQYLDNYARVLTASATATGERDVQSDETRALIRKVRRQFEILRPRQEIHKAQLDGADLDLDALVRSKADIAAGGQGSDRIYLTSRPRTPDLATTILVDVSLSTDAWIDNRRVLDVEKEALLVLAQGLEVCGSMHSILTFTSRRRSWVRVETVKGFSETLNGAVEDRIAGLKPGYYTRMGAAIRHAAAELRKQSSRKKLLLVLTDGKPNDIDHYEGRFALEDSRRAVQEARRCGTSVFAVTVDRDANIYLPMLFGRNGFAMVGEISKLPVALPTIYRGLTE</sequence>
<evidence type="ECO:0000313" key="3">
    <source>
        <dbReference type="EMBL" id="MBB5539526.1"/>
    </source>
</evidence>
<keyword evidence="4" id="KW-1185">Reference proteome</keyword>
<dbReference type="PANTHER" id="PTHR41248:SF1">
    <property type="entry name" value="NORD PROTEIN"/>
    <property type="match status" value="1"/>
</dbReference>
<evidence type="ECO:0000256" key="1">
    <source>
        <dbReference type="SAM" id="MobiDB-lite"/>
    </source>
</evidence>
<dbReference type="EMBL" id="JACHBK010000021">
    <property type="protein sequence ID" value="MBB5539526.1"/>
    <property type="molecule type" value="Genomic_DNA"/>
</dbReference>
<proteinExistence type="predicted"/>
<feature type="compositionally biased region" description="Basic and acidic residues" evidence="1">
    <location>
        <begin position="291"/>
        <end position="304"/>
    </location>
</feature>
<dbReference type="PROSITE" id="PS50234">
    <property type="entry name" value="VWFA"/>
    <property type="match status" value="1"/>
</dbReference>
<dbReference type="PANTHER" id="PTHR41248">
    <property type="entry name" value="NORD PROTEIN"/>
    <property type="match status" value="1"/>
</dbReference>
<feature type="region of interest" description="Disordered" evidence="1">
    <location>
        <begin position="290"/>
        <end position="315"/>
    </location>
</feature>
<reference evidence="3 4" key="1">
    <citation type="submission" date="2020-08" db="EMBL/GenBank/DDBJ databases">
        <title>Genomic Encyclopedia of Type Strains, Phase IV (KMG-V): Genome sequencing to study the core and pangenomes of soil and plant-associated prokaryotes.</title>
        <authorList>
            <person name="Whitman W."/>
        </authorList>
    </citation>
    <scope>NUCLEOTIDE SEQUENCE [LARGE SCALE GENOMIC DNA]</scope>
    <source>
        <strain evidence="3 4">SEMIA 4084</strain>
    </source>
</reference>
<dbReference type="InterPro" id="IPR036465">
    <property type="entry name" value="vWFA_dom_sf"/>
</dbReference>
<dbReference type="InterPro" id="IPR002035">
    <property type="entry name" value="VWF_A"/>
</dbReference>
<name>A0A7W8XC82_9HYPH</name>
<gene>
    <name evidence="3" type="ORF">GGD55_006276</name>
</gene>
<dbReference type="CDD" id="cd01454">
    <property type="entry name" value="vWA_norD_type"/>
    <property type="match status" value="1"/>
</dbReference>
<organism evidence="3 4">
    <name type="scientific">Rhizobium giardinii</name>
    <dbReference type="NCBI Taxonomy" id="56731"/>
    <lineage>
        <taxon>Bacteria</taxon>
        <taxon>Pseudomonadati</taxon>
        <taxon>Pseudomonadota</taxon>
        <taxon>Alphaproteobacteria</taxon>
        <taxon>Hyphomicrobiales</taxon>
        <taxon>Rhizobiaceae</taxon>
        <taxon>Rhizobium/Agrobacterium group</taxon>
        <taxon>Rhizobium</taxon>
    </lineage>
</organism>
<dbReference type="Pfam" id="PF00092">
    <property type="entry name" value="VWA"/>
    <property type="match status" value="1"/>
</dbReference>
<dbReference type="AlphaFoldDB" id="A0A7W8XC82"/>
<comment type="caution">
    <text evidence="3">The sequence shown here is derived from an EMBL/GenBank/DDBJ whole genome shotgun (WGS) entry which is preliminary data.</text>
</comment>
<feature type="domain" description="VWFA" evidence="2">
    <location>
        <begin position="444"/>
        <end position="604"/>
    </location>
</feature>
<dbReference type="Gene3D" id="3.40.50.410">
    <property type="entry name" value="von Willebrand factor, type A domain"/>
    <property type="match status" value="1"/>
</dbReference>
<dbReference type="Proteomes" id="UP000585507">
    <property type="component" value="Unassembled WGS sequence"/>
</dbReference>
<dbReference type="SUPFAM" id="SSF53300">
    <property type="entry name" value="vWA-like"/>
    <property type="match status" value="1"/>
</dbReference>
<accession>A0A7W8XC82</accession>
<dbReference type="SMART" id="SM00327">
    <property type="entry name" value="VWA"/>
    <property type="match status" value="1"/>
</dbReference>
<evidence type="ECO:0000259" key="2">
    <source>
        <dbReference type="PROSITE" id="PS50234"/>
    </source>
</evidence>
<protein>
    <submittedName>
        <fullName evidence="3">Nitric oxide reductase NorD protein</fullName>
    </submittedName>
</protein>
<dbReference type="RefSeq" id="WP_018327472.1">
    <property type="nucleotide sequence ID" value="NZ_JACHBK010000021.1"/>
</dbReference>
<dbReference type="InterPro" id="IPR051928">
    <property type="entry name" value="NorD/CobT"/>
</dbReference>